<proteinExistence type="predicted"/>
<dbReference type="AlphaFoldDB" id="A0A382SWN1"/>
<evidence type="ECO:0008006" key="2">
    <source>
        <dbReference type="Google" id="ProtNLM"/>
    </source>
</evidence>
<dbReference type="Gene3D" id="2.160.20.10">
    <property type="entry name" value="Single-stranded right-handed beta-helix, Pectin lyase-like"/>
    <property type="match status" value="1"/>
</dbReference>
<dbReference type="EMBL" id="UINC01131744">
    <property type="protein sequence ID" value="SVD13637.1"/>
    <property type="molecule type" value="Genomic_DNA"/>
</dbReference>
<organism evidence="1">
    <name type="scientific">marine metagenome</name>
    <dbReference type="NCBI Taxonomy" id="408172"/>
    <lineage>
        <taxon>unclassified sequences</taxon>
        <taxon>metagenomes</taxon>
        <taxon>ecological metagenomes</taxon>
    </lineage>
</organism>
<reference evidence="1" key="1">
    <citation type="submission" date="2018-05" db="EMBL/GenBank/DDBJ databases">
        <authorList>
            <person name="Lanie J.A."/>
            <person name="Ng W.-L."/>
            <person name="Kazmierczak K.M."/>
            <person name="Andrzejewski T.M."/>
            <person name="Davidsen T.M."/>
            <person name="Wayne K.J."/>
            <person name="Tettelin H."/>
            <person name="Glass J.I."/>
            <person name="Rusch D."/>
            <person name="Podicherti R."/>
            <person name="Tsui H.-C.T."/>
            <person name="Winkler M.E."/>
        </authorList>
    </citation>
    <scope>NUCLEOTIDE SEQUENCE</scope>
</reference>
<evidence type="ECO:0000313" key="1">
    <source>
        <dbReference type="EMBL" id="SVD13637.1"/>
    </source>
</evidence>
<sequence length="306" mass="33612">MIVNGRLEANGTNENPIIFTSNSSNPKPGDWGGIKFTDDSGGSTQILKYCTISYGGYGVHGVIYGDSSFPEINYCKIINNTATGIYYKDVFTKNYVPSITNNYIAYNTPGQGPGGGFWAQCIYKIKFYNNIFYKNKSDDSRGGSAIYIMCMVGSGFEIFDNVFVENTPSHSLGGAIYLNANNTSGINMRRNTFYKNISDIKLDHAISNISNEIESNTFIGDTSDVASIVGMGKNKSSKVSIKYNNFIKSPIDESITLNSEEINSLISSGYTSYRNLGAILLLGDYDLKAENNWWGTEESNVIANLI</sequence>
<protein>
    <recommendedName>
        <fullName evidence="2">Right handed beta helix domain-containing protein</fullName>
    </recommendedName>
</protein>
<dbReference type="SUPFAM" id="SSF51126">
    <property type="entry name" value="Pectin lyase-like"/>
    <property type="match status" value="1"/>
</dbReference>
<name>A0A382SWN1_9ZZZZ</name>
<accession>A0A382SWN1</accession>
<dbReference type="InterPro" id="IPR012334">
    <property type="entry name" value="Pectin_lyas_fold"/>
</dbReference>
<feature type="non-terminal residue" evidence="1">
    <location>
        <position position="306"/>
    </location>
</feature>
<dbReference type="InterPro" id="IPR011050">
    <property type="entry name" value="Pectin_lyase_fold/virulence"/>
</dbReference>
<gene>
    <name evidence="1" type="ORF">METZ01_LOCUS366491</name>
</gene>